<dbReference type="GO" id="GO:0007265">
    <property type="term" value="P:Ras protein signal transduction"/>
    <property type="evidence" value="ECO:0007669"/>
    <property type="project" value="TreeGrafter"/>
</dbReference>
<dbReference type="PROSITE" id="PS50020">
    <property type="entry name" value="WW_DOMAIN_2"/>
    <property type="match status" value="1"/>
</dbReference>
<dbReference type="GO" id="GO:0005886">
    <property type="term" value="C:plasma membrane"/>
    <property type="evidence" value="ECO:0007669"/>
    <property type="project" value="TreeGrafter"/>
</dbReference>
<feature type="region of interest" description="Disordered" evidence="5">
    <location>
        <begin position="792"/>
        <end position="869"/>
    </location>
</feature>
<dbReference type="CDD" id="cd00155">
    <property type="entry name" value="RasGEF"/>
    <property type="match status" value="1"/>
</dbReference>
<dbReference type="Pfam" id="PF00018">
    <property type="entry name" value="SH3_1"/>
    <property type="match status" value="1"/>
</dbReference>
<dbReference type="CDD" id="cd06224">
    <property type="entry name" value="REM"/>
    <property type="match status" value="1"/>
</dbReference>
<sequence length="1320" mass="147032">MAAVATPMYSAHHQSFLPQVNRATTSTISQPQAAQQQDQGLLDEEQFTTLFCRALYDYEAQDPSALSFRRGDIIEVLTQQPSGWWDGLLGDERGWFPSNYVEIISDEEAELAFSASESSGPESSATELQHDSSMVDMSHAMMRGMSQAANEEWLENEMATTNGIPMAANTSAETSSQSSDFWMPQVTPDGQIYYVNTQTGQHSRDLPQEADDEISDSELAGLASQSSSRSGTSAGLAFGLNGSLSASSSMQDIAGFGIPRRTGTPEPWVRKLADDGRSYYYYNKIDGRVQWSRPEAPAEVQKAPSQSSSSSPSRSRQANSSKRLSVYSDDSDVQPVELSTRKPITNGHASKESQARPSGKAQPPLDYTTAERIARSLQQAVAPPPPELVTELSALTRAAIQAVVNNIQLNGLARRPEEDRDMDGLINNVVLSVRNLLYVLAVPTTQIPKDVLPREVRDLPAPNVQLALKPAQRRVTATLSRLVLSARAMQYDSGSLIADTLSRIEIDAEELERAVLSFALEVQRMEHTSALPQPKPPKRLHGVFGTANIGPGLVGAGSAGRWKGFGWVPLDDAQASSMRVFGPEVITDLKSYLANLDVQFRYLLRALQTSDQSSVEQVRLRGRDLVSQVSSMLAFVSNIHVARHVDIDGFQQDGGPSNGPYAQTVEDARLLVRTLETVVQAAHNDAAVFLLTIQSVRDSENPRYRQERNYAYDHLDALSSSLSANLTVLLHTLDSLLSLGHEQAEMAQGDYNGSIEWRMSRLSMRPISSFMINGEDDTDMIDMEAAFRGSSAKLSKDGQVHPSYQRSHANSDASYSAASSTRMTGTTETETLIADEDDLSRTPDVEASSPLFDDELRNTTSPPRPTGSRKLEKILGDEYANKVAADLKPWYLRPNYNPQEILIDPDNTVKGGTLPALVERLTAHDQADPTFNQAFLMTFKSFMTVNELFDLLVARFRIEPPPDLKPNEREEWGKLKQHIIQMRVLNTFKSMVQDEDVLDKEDLHILDRMKAFVSSDELAHVGAAKQLLIHIERAQRGGDTMVKMMPQGMPPAPIYPRTNKKLKLQDIEPLELARQLTIMESNLYQKIKPMECLQRAREGKTENMDNIAMVIQTSNRIADWVAECVLSKEDSRKRANVVKHLISVADRCRTLNNFSTMIAITSGLNTPPIHRLRRTWEQVNQRSMAQFGACEMTIDSNKNFRQYRQLMATVTPPCVPFIGVFLSTLQFIQDGNPDMLPGGLVNFRKRQKASEVINDIKRWQAQPFNFTHIPSIQQYIEESLNQFNDPKASADHFYALSLEREPREREDEKMARLLQESGFL</sequence>
<dbReference type="InterPro" id="IPR001202">
    <property type="entry name" value="WW_dom"/>
</dbReference>
<dbReference type="PROSITE" id="PS50212">
    <property type="entry name" value="RASGEF_NTER"/>
    <property type="match status" value="1"/>
</dbReference>
<feature type="domain" description="Ras-GEF" evidence="7">
    <location>
        <begin position="1068"/>
        <end position="1303"/>
    </location>
</feature>
<feature type="region of interest" description="Disordered" evidence="5">
    <location>
        <begin position="201"/>
        <end position="233"/>
    </location>
</feature>
<dbReference type="Pfam" id="PF00617">
    <property type="entry name" value="RasGEF"/>
    <property type="match status" value="1"/>
</dbReference>
<evidence type="ECO:0000256" key="3">
    <source>
        <dbReference type="PROSITE-ProRule" id="PRU00168"/>
    </source>
</evidence>
<accession>A0A9P3PMA3</accession>
<feature type="domain" description="SH3" evidence="6">
    <location>
        <begin position="47"/>
        <end position="106"/>
    </location>
</feature>
<dbReference type="Pfam" id="PF00618">
    <property type="entry name" value="RasGEF_N"/>
    <property type="match status" value="1"/>
</dbReference>
<feature type="compositionally biased region" description="Low complexity" evidence="5">
    <location>
        <begin position="807"/>
        <end position="831"/>
    </location>
</feature>
<dbReference type="EMBL" id="BRPK01000005">
    <property type="protein sequence ID" value="GLB38510.1"/>
    <property type="molecule type" value="Genomic_DNA"/>
</dbReference>
<evidence type="ECO:0000256" key="2">
    <source>
        <dbReference type="ARBA" id="ARBA00022658"/>
    </source>
</evidence>
<evidence type="ECO:0000259" key="6">
    <source>
        <dbReference type="PROSITE" id="PS50002"/>
    </source>
</evidence>
<dbReference type="CDD" id="cd00201">
    <property type="entry name" value="WW"/>
    <property type="match status" value="1"/>
</dbReference>
<evidence type="ECO:0000313" key="10">
    <source>
        <dbReference type="EMBL" id="GLB38510.1"/>
    </source>
</evidence>
<dbReference type="Gene3D" id="1.10.840.10">
    <property type="entry name" value="Ras guanine-nucleotide exchange factors catalytic domain"/>
    <property type="match status" value="1"/>
</dbReference>
<dbReference type="SUPFAM" id="SSF48366">
    <property type="entry name" value="Ras GEF"/>
    <property type="match status" value="1"/>
</dbReference>
<dbReference type="Proteomes" id="UP001063166">
    <property type="component" value="Unassembled WGS sequence"/>
</dbReference>
<dbReference type="InterPro" id="IPR000651">
    <property type="entry name" value="Ras-like_Gua-exchang_fac_N"/>
</dbReference>
<evidence type="ECO:0000259" key="9">
    <source>
        <dbReference type="PROSITE" id="PS50212"/>
    </source>
</evidence>
<dbReference type="InterPro" id="IPR036964">
    <property type="entry name" value="RASGEF_cat_dom_sf"/>
</dbReference>
<gene>
    <name evidence="10" type="primary">CDC25</name>
    <name evidence="10" type="ORF">LshimejAT787_0503750</name>
</gene>
<dbReference type="SMART" id="SM00456">
    <property type="entry name" value="WW"/>
    <property type="match status" value="2"/>
</dbReference>
<dbReference type="InterPro" id="IPR008937">
    <property type="entry name" value="Ras-like_GEF"/>
</dbReference>
<dbReference type="PANTHER" id="PTHR23113">
    <property type="entry name" value="GUANINE NUCLEOTIDE EXCHANGE FACTOR"/>
    <property type="match status" value="1"/>
</dbReference>
<dbReference type="GO" id="GO:0005085">
    <property type="term" value="F:guanyl-nucleotide exchange factor activity"/>
    <property type="evidence" value="ECO:0007669"/>
    <property type="project" value="UniProtKB-KW"/>
</dbReference>
<evidence type="ECO:0000256" key="4">
    <source>
        <dbReference type="PROSITE-ProRule" id="PRU00192"/>
    </source>
</evidence>
<feature type="domain" description="WW" evidence="8">
    <location>
        <begin position="262"/>
        <end position="296"/>
    </location>
</feature>
<evidence type="ECO:0000256" key="5">
    <source>
        <dbReference type="SAM" id="MobiDB-lite"/>
    </source>
</evidence>
<evidence type="ECO:0000313" key="11">
    <source>
        <dbReference type="Proteomes" id="UP001063166"/>
    </source>
</evidence>
<dbReference type="SMART" id="SM00326">
    <property type="entry name" value="SH3"/>
    <property type="match status" value="1"/>
</dbReference>
<feature type="compositionally biased region" description="Low complexity" evidence="5">
    <location>
        <begin position="219"/>
        <end position="233"/>
    </location>
</feature>
<evidence type="ECO:0000256" key="1">
    <source>
        <dbReference type="ARBA" id="ARBA00022443"/>
    </source>
</evidence>
<dbReference type="SMART" id="SM00147">
    <property type="entry name" value="RasGEF"/>
    <property type="match status" value="1"/>
</dbReference>
<evidence type="ECO:0000259" key="8">
    <source>
        <dbReference type="PROSITE" id="PS50020"/>
    </source>
</evidence>
<evidence type="ECO:0000259" key="7">
    <source>
        <dbReference type="PROSITE" id="PS50009"/>
    </source>
</evidence>
<protein>
    <submittedName>
        <fullName evidence="10">Guanine nucleotide exchange factor for Ras-like small GTPases</fullName>
    </submittedName>
</protein>
<dbReference type="InterPro" id="IPR001452">
    <property type="entry name" value="SH3_domain"/>
</dbReference>
<dbReference type="SMART" id="SM00229">
    <property type="entry name" value="RasGEFN"/>
    <property type="match status" value="1"/>
</dbReference>
<keyword evidence="2 3" id="KW-0344">Guanine-nucleotide releasing factor</keyword>
<feature type="compositionally biased region" description="Low complexity" evidence="5">
    <location>
        <begin position="303"/>
        <end position="321"/>
    </location>
</feature>
<feature type="domain" description="N-terminal Ras-GEF" evidence="9">
    <location>
        <begin position="905"/>
        <end position="1036"/>
    </location>
</feature>
<proteinExistence type="predicted"/>
<dbReference type="InterPro" id="IPR057827">
    <property type="entry name" value="WW_fungi"/>
</dbReference>
<dbReference type="Gene3D" id="2.30.30.40">
    <property type="entry name" value="SH3 Domains"/>
    <property type="match status" value="1"/>
</dbReference>
<organism evidence="10 11">
    <name type="scientific">Lyophyllum shimeji</name>
    <name type="common">Hon-shimeji</name>
    <name type="synonym">Tricholoma shimeji</name>
    <dbReference type="NCBI Taxonomy" id="47721"/>
    <lineage>
        <taxon>Eukaryota</taxon>
        <taxon>Fungi</taxon>
        <taxon>Dikarya</taxon>
        <taxon>Basidiomycota</taxon>
        <taxon>Agaricomycotina</taxon>
        <taxon>Agaricomycetes</taxon>
        <taxon>Agaricomycetidae</taxon>
        <taxon>Agaricales</taxon>
        <taxon>Tricholomatineae</taxon>
        <taxon>Lyophyllaceae</taxon>
        <taxon>Lyophyllum</taxon>
    </lineage>
</organism>
<dbReference type="Gene3D" id="1.20.870.10">
    <property type="entry name" value="Son of sevenless (SoS) protein Chain: S domain 1"/>
    <property type="match status" value="1"/>
</dbReference>
<dbReference type="SUPFAM" id="SSF50044">
    <property type="entry name" value="SH3-domain"/>
    <property type="match status" value="1"/>
</dbReference>
<dbReference type="PROSITE" id="PS50002">
    <property type="entry name" value="SH3"/>
    <property type="match status" value="1"/>
</dbReference>
<reference evidence="10" key="1">
    <citation type="submission" date="2022-07" db="EMBL/GenBank/DDBJ databases">
        <title>The genome of Lyophyllum shimeji provides insight into the initial evolution of ectomycorrhizal fungal genome.</title>
        <authorList>
            <person name="Kobayashi Y."/>
            <person name="Shibata T."/>
            <person name="Hirakawa H."/>
            <person name="Shigenobu S."/>
            <person name="Nishiyama T."/>
            <person name="Yamada A."/>
            <person name="Hasebe M."/>
            <person name="Kawaguchi M."/>
        </authorList>
    </citation>
    <scope>NUCLEOTIDE SEQUENCE</scope>
    <source>
        <strain evidence="10">AT787</strain>
    </source>
</reference>
<feature type="region of interest" description="Disordered" evidence="5">
    <location>
        <begin position="294"/>
        <end position="365"/>
    </location>
</feature>
<dbReference type="FunFam" id="2.30.30.40:FF:000072">
    <property type="entry name" value="Unconventional Myosin IB"/>
    <property type="match status" value="1"/>
</dbReference>
<comment type="caution">
    <text evidence="10">The sequence shown here is derived from an EMBL/GenBank/DDBJ whole genome shotgun (WGS) entry which is preliminary data.</text>
</comment>
<dbReference type="InterPro" id="IPR036028">
    <property type="entry name" value="SH3-like_dom_sf"/>
</dbReference>
<dbReference type="InterPro" id="IPR001895">
    <property type="entry name" value="RASGEF_cat_dom"/>
</dbReference>
<dbReference type="Pfam" id="PF23518">
    <property type="entry name" value="WW_2"/>
    <property type="match status" value="1"/>
</dbReference>
<dbReference type="PRINTS" id="PR00452">
    <property type="entry name" value="SH3DOMAIN"/>
</dbReference>
<dbReference type="PANTHER" id="PTHR23113:SF368">
    <property type="entry name" value="CELL DIVISION CONTROL PROTEIN 25"/>
    <property type="match status" value="1"/>
</dbReference>
<keyword evidence="11" id="KW-1185">Reference proteome</keyword>
<keyword evidence="1 4" id="KW-0728">SH3 domain</keyword>
<dbReference type="PROSITE" id="PS50009">
    <property type="entry name" value="RASGEF_CAT"/>
    <property type="match status" value="1"/>
</dbReference>
<dbReference type="OrthoDB" id="546434at2759"/>
<dbReference type="CDD" id="cd11883">
    <property type="entry name" value="SH3_Sdc25"/>
    <property type="match status" value="1"/>
</dbReference>
<dbReference type="Gene3D" id="2.20.70.10">
    <property type="match status" value="2"/>
</dbReference>
<name>A0A9P3PMA3_LYOSH</name>
<dbReference type="InterPro" id="IPR023578">
    <property type="entry name" value="Ras_GEF_dom_sf"/>
</dbReference>